<keyword evidence="14" id="KW-1185">Reference proteome</keyword>
<evidence type="ECO:0000313" key="14">
    <source>
        <dbReference type="Proteomes" id="UP000193387"/>
    </source>
</evidence>
<dbReference type="EMBL" id="LQPR01000041">
    <property type="protein sequence ID" value="ORW70250.1"/>
    <property type="molecule type" value="Genomic_DNA"/>
</dbReference>
<keyword evidence="7 12" id="KW-0479">Metal-binding</keyword>
<keyword evidence="10 12" id="KW-0408">Iron</keyword>
<sequence>MTAPSLAARVWFAAGDPQQLLPAREQMAFTLGFHIILVPFGVALTTLMLIAHYRGVRHNDGAALLLARRWSKVAAVLFAVGAVSGTVLQFEMGILWPGLMKQYGPAFGFPFAIEGLFFFLEAIFVSIYIYGWGRLGTRLHFASGVVVSIASAGGAAAVVAANGWMNRPGGITMRDGKLVAVDPALVFFNNAFWLEFLHMLTAAYIVAGFVVAGVYATGILRGRRTRYHQLGLLIGFVTAAGSLPVQVLLGDMIARHVYNDEPAKFAAIELLPTTASHVPETLGGVLADGKVEAGVPIPDMASQLAGFRSSTVIKGLDAIPVDVRPPDHLVNVVHLAFDTMVATTFLLLGSAVWFAWLWWRRRTSLSTNRCFLRTASVCGVISIVSMESGWVVTEVGRQPWTVVGVLLTRDAVIRHGNLWPMFGGVVVIYAAVGTAAVAVLRSMARRWQRDGDEGITVPYGPERLGHNRTEELVP</sequence>
<keyword evidence="4 12" id="KW-1003">Cell membrane</keyword>
<dbReference type="GO" id="GO:0046872">
    <property type="term" value="F:metal ion binding"/>
    <property type="evidence" value="ECO:0007669"/>
    <property type="project" value="UniProtKB-UniRule"/>
</dbReference>
<comment type="similarity">
    <text evidence="2 12">Belongs to the cytochrome ubiquinol oxidase subunit 1 family.</text>
</comment>
<evidence type="ECO:0000256" key="11">
    <source>
        <dbReference type="ARBA" id="ARBA00023136"/>
    </source>
</evidence>
<evidence type="ECO:0000256" key="10">
    <source>
        <dbReference type="ARBA" id="ARBA00023004"/>
    </source>
</evidence>
<evidence type="ECO:0000256" key="1">
    <source>
        <dbReference type="ARBA" id="ARBA00004651"/>
    </source>
</evidence>
<gene>
    <name evidence="13" type="ORF">AWC23_18370</name>
</gene>
<feature type="transmembrane region" description="Helical" evidence="12">
    <location>
        <begin position="73"/>
        <end position="96"/>
    </location>
</feature>
<feature type="transmembrane region" description="Helical" evidence="12">
    <location>
        <begin position="141"/>
        <end position="165"/>
    </location>
</feature>
<reference evidence="13 14" key="1">
    <citation type="submission" date="2016-01" db="EMBL/GenBank/DDBJ databases">
        <title>The new phylogeny of the genus Mycobacterium.</title>
        <authorList>
            <person name="Tarcisio F."/>
            <person name="Conor M."/>
            <person name="Antonella G."/>
            <person name="Elisabetta G."/>
            <person name="Giulia F.S."/>
            <person name="Sara T."/>
            <person name="Anna F."/>
            <person name="Clotilde B."/>
            <person name="Roberto B."/>
            <person name="Veronica D.S."/>
            <person name="Fabio R."/>
            <person name="Monica P."/>
            <person name="Olivier J."/>
            <person name="Enrico T."/>
            <person name="Nicola S."/>
        </authorList>
    </citation>
    <scope>NUCLEOTIDE SEQUENCE [LARGE SCALE GENOMIC DNA]</scope>
    <source>
        <strain evidence="13 14">DSM 44616</strain>
    </source>
</reference>
<evidence type="ECO:0000256" key="5">
    <source>
        <dbReference type="ARBA" id="ARBA00022617"/>
    </source>
</evidence>
<feature type="transmembrane region" description="Helical" evidence="12">
    <location>
        <begin position="418"/>
        <end position="440"/>
    </location>
</feature>
<dbReference type="PIRSF" id="PIRSF006446">
    <property type="entry name" value="Cyt_quinol_oxidase_1"/>
    <property type="match status" value="1"/>
</dbReference>
<dbReference type="Pfam" id="PF01654">
    <property type="entry name" value="Cyt_bd_oxida_I"/>
    <property type="match status" value="1"/>
</dbReference>
<keyword evidence="3 12" id="KW-0813">Transport</keyword>
<name>A0AAJ3NNL1_9MYCO</name>
<evidence type="ECO:0000313" key="13">
    <source>
        <dbReference type="EMBL" id="ORW70250.1"/>
    </source>
</evidence>
<accession>A0AAJ3NNL1</accession>
<dbReference type="RefSeq" id="WP_232069196.1">
    <property type="nucleotide sequence ID" value="NZ_AP022573.1"/>
</dbReference>
<dbReference type="GO" id="GO:0019646">
    <property type="term" value="P:aerobic electron transport chain"/>
    <property type="evidence" value="ECO:0007669"/>
    <property type="project" value="InterPro"/>
</dbReference>
<dbReference type="GO" id="GO:0016682">
    <property type="term" value="F:oxidoreductase activity, acting on diphenols and related substances as donors, oxygen as acceptor"/>
    <property type="evidence" value="ECO:0007669"/>
    <property type="project" value="TreeGrafter"/>
</dbReference>
<evidence type="ECO:0000256" key="6">
    <source>
        <dbReference type="ARBA" id="ARBA00022692"/>
    </source>
</evidence>
<evidence type="ECO:0000256" key="12">
    <source>
        <dbReference type="PIRNR" id="PIRNR006446"/>
    </source>
</evidence>
<keyword evidence="6 12" id="KW-0812">Transmembrane</keyword>
<comment type="caution">
    <text evidence="13">The sequence shown here is derived from an EMBL/GenBank/DDBJ whole genome shotgun (WGS) entry which is preliminary data.</text>
</comment>
<feature type="transmembrane region" description="Helical" evidence="12">
    <location>
        <begin position="196"/>
        <end position="218"/>
    </location>
</feature>
<organism evidence="13 14">
    <name type="scientific">Mycobacterium saskatchewanense</name>
    <dbReference type="NCBI Taxonomy" id="220927"/>
    <lineage>
        <taxon>Bacteria</taxon>
        <taxon>Bacillati</taxon>
        <taxon>Actinomycetota</taxon>
        <taxon>Actinomycetes</taxon>
        <taxon>Mycobacteriales</taxon>
        <taxon>Mycobacteriaceae</taxon>
        <taxon>Mycobacterium</taxon>
        <taxon>Mycobacterium simiae complex</taxon>
    </lineage>
</organism>
<feature type="transmembrane region" description="Helical" evidence="12">
    <location>
        <begin position="371"/>
        <end position="392"/>
    </location>
</feature>
<evidence type="ECO:0000256" key="4">
    <source>
        <dbReference type="ARBA" id="ARBA00022475"/>
    </source>
</evidence>
<keyword evidence="11 12" id="KW-0472">Membrane</keyword>
<protein>
    <submittedName>
        <fullName evidence="13">Cytochrome BD ubiquinol oxidase subunit I</fullName>
    </submittedName>
</protein>
<dbReference type="PANTHER" id="PTHR30365">
    <property type="entry name" value="CYTOCHROME D UBIQUINOL OXIDASE"/>
    <property type="match status" value="1"/>
</dbReference>
<dbReference type="GO" id="GO:0020037">
    <property type="term" value="F:heme binding"/>
    <property type="evidence" value="ECO:0007669"/>
    <property type="project" value="TreeGrafter"/>
</dbReference>
<keyword evidence="8 12" id="KW-0249">Electron transport</keyword>
<evidence type="ECO:0000256" key="7">
    <source>
        <dbReference type="ARBA" id="ARBA00022723"/>
    </source>
</evidence>
<dbReference type="InterPro" id="IPR002585">
    <property type="entry name" value="Cyt-d_ubiquinol_oxidase_su_1"/>
</dbReference>
<evidence type="ECO:0000256" key="8">
    <source>
        <dbReference type="ARBA" id="ARBA00022982"/>
    </source>
</evidence>
<keyword evidence="9 12" id="KW-1133">Transmembrane helix</keyword>
<dbReference type="Proteomes" id="UP000193387">
    <property type="component" value="Unassembled WGS sequence"/>
</dbReference>
<comment type="subcellular location">
    <subcellularLocation>
        <location evidence="1">Cell membrane</location>
        <topology evidence="1">Multi-pass membrane protein</topology>
    </subcellularLocation>
</comment>
<feature type="transmembrane region" description="Helical" evidence="12">
    <location>
        <begin position="31"/>
        <end position="53"/>
    </location>
</feature>
<dbReference type="GO" id="GO:0005886">
    <property type="term" value="C:plasma membrane"/>
    <property type="evidence" value="ECO:0007669"/>
    <property type="project" value="UniProtKB-SubCell"/>
</dbReference>
<dbReference type="PANTHER" id="PTHR30365:SF14">
    <property type="entry name" value="CYTOCHROME BD MENAQUINOL OXIDASE SUBUNIT I-RELATED"/>
    <property type="match status" value="1"/>
</dbReference>
<feature type="transmembrane region" description="Helical" evidence="12">
    <location>
        <begin position="230"/>
        <end position="249"/>
    </location>
</feature>
<evidence type="ECO:0000256" key="9">
    <source>
        <dbReference type="ARBA" id="ARBA00022989"/>
    </source>
</evidence>
<evidence type="ECO:0000256" key="2">
    <source>
        <dbReference type="ARBA" id="ARBA00009819"/>
    </source>
</evidence>
<feature type="transmembrane region" description="Helical" evidence="12">
    <location>
        <begin position="335"/>
        <end position="359"/>
    </location>
</feature>
<dbReference type="GO" id="GO:0009055">
    <property type="term" value="F:electron transfer activity"/>
    <property type="evidence" value="ECO:0007669"/>
    <property type="project" value="UniProtKB-UniRule"/>
</dbReference>
<feature type="transmembrane region" description="Helical" evidence="12">
    <location>
        <begin position="108"/>
        <end position="129"/>
    </location>
</feature>
<dbReference type="GO" id="GO:0070069">
    <property type="term" value="C:cytochrome complex"/>
    <property type="evidence" value="ECO:0007669"/>
    <property type="project" value="UniProtKB-UniRule"/>
</dbReference>
<evidence type="ECO:0000256" key="3">
    <source>
        <dbReference type="ARBA" id="ARBA00022448"/>
    </source>
</evidence>
<keyword evidence="5 12" id="KW-0349">Heme</keyword>
<proteinExistence type="inferred from homology"/>
<dbReference type="AlphaFoldDB" id="A0AAJ3NNL1"/>